<organism evidence="5 6">
    <name type="scientific">Paenibacillus ginsengarvi</name>
    <dbReference type="NCBI Taxonomy" id="400777"/>
    <lineage>
        <taxon>Bacteria</taxon>
        <taxon>Bacillati</taxon>
        <taxon>Bacillota</taxon>
        <taxon>Bacilli</taxon>
        <taxon>Bacillales</taxon>
        <taxon>Paenibacillaceae</taxon>
        <taxon>Paenibacillus</taxon>
    </lineage>
</organism>
<evidence type="ECO:0000256" key="3">
    <source>
        <dbReference type="ARBA" id="ARBA00022691"/>
    </source>
</evidence>
<dbReference type="OrthoDB" id="9783887at2"/>
<proteinExistence type="predicted"/>
<name>A0A3B0CII6_9BACL</name>
<dbReference type="Proteomes" id="UP000282311">
    <property type="component" value="Unassembled WGS sequence"/>
</dbReference>
<dbReference type="EMBL" id="RBAH01000005">
    <property type="protein sequence ID" value="RKN85173.1"/>
    <property type="molecule type" value="Genomic_DNA"/>
</dbReference>
<keyword evidence="6" id="KW-1185">Reference proteome</keyword>
<evidence type="ECO:0000313" key="6">
    <source>
        <dbReference type="Proteomes" id="UP000282311"/>
    </source>
</evidence>
<protein>
    <submittedName>
        <fullName evidence="5">S-adenosylmethionine:tRNA ribosyltransferase-isomerase</fullName>
    </submittedName>
</protein>
<keyword evidence="2 5" id="KW-0808">Transferase</keyword>
<dbReference type="InterPro" id="IPR042118">
    <property type="entry name" value="QueA_dom1"/>
</dbReference>
<dbReference type="PANTHER" id="PTHR30307:SF0">
    <property type="entry name" value="S-ADENOSYLMETHIONINE:TRNA RIBOSYLTRANSFERASE-ISOMERASE"/>
    <property type="match status" value="1"/>
</dbReference>
<keyword evidence="5" id="KW-0413">Isomerase</keyword>
<dbReference type="SUPFAM" id="SSF111337">
    <property type="entry name" value="QueA-like"/>
    <property type="match status" value="1"/>
</dbReference>
<dbReference type="AlphaFoldDB" id="A0A3B0CII6"/>
<accession>A0A3B0CII6</accession>
<keyword evidence="3" id="KW-0949">S-adenosyl-L-methionine</keyword>
<keyword evidence="1" id="KW-0963">Cytoplasm</keyword>
<comment type="caution">
    <text evidence="5">The sequence shown here is derived from an EMBL/GenBank/DDBJ whole genome shotgun (WGS) entry which is preliminary data.</text>
</comment>
<dbReference type="RefSeq" id="WP_120746825.1">
    <property type="nucleotide sequence ID" value="NZ_RBAH01000005.1"/>
</dbReference>
<dbReference type="GO" id="GO:0051075">
    <property type="term" value="F:S-adenosylmethionine:tRNA ribosyltransferase-isomerase activity"/>
    <property type="evidence" value="ECO:0007669"/>
    <property type="project" value="TreeGrafter"/>
</dbReference>
<dbReference type="PANTHER" id="PTHR30307">
    <property type="entry name" value="S-ADENOSYLMETHIONINE:TRNA RIBOSYLTRANSFERASE-ISOMERASE"/>
    <property type="match status" value="1"/>
</dbReference>
<dbReference type="InterPro" id="IPR003699">
    <property type="entry name" value="QueA"/>
</dbReference>
<reference evidence="5 6" key="1">
    <citation type="journal article" date="2007" name="Int. J. Syst. Evol. Microbiol.">
        <title>Paenibacillus ginsengarvi sp. nov., isolated from soil from ginseng cultivation.</title>
        <authorList>
            <person name="Yoon M.H."/>
            <person name="Ten L.N."/>
            <person name="Im W.T."/>
        </authorList>
    </citation>
    <scope>NUCLEOTIDE SEQUENCE [LARGE SCALE GENOMIC DNA]</scope>
    <source>
        <strain evidence="5 6">KCTC 13059</strain>
    </source>
</reference>
<dbReference type="InterPro" id="IPR036100">
    <property type="entry name" value="QueA_sf"/>
</dbReference>
<dbReference type="Gene3D" id="2.40.10.240">
    <property type="entry name" value="QueA-like"/>
    <property type="match status" value="1"/>
</dbReference>
<dbReference type="Gene3D" id="3.40.1780.10">
    <property type="entry name" value="QueA-like"/>
    <property type="match status" value="1"/>
</dbReference>
<evidence type="ECO:0000256" key="2">
    <source>
        <dbReference type="ARBA" id="ARBA00022679"/>
    </source>
</evidence>
<keyword evidence="4" id="KW-0671">Queuosine biosynthesis</keyword>
<gene>
    <name evidence="5" type="ORF">D7M11_08785</name>
</gene>
<evidence type="ECO:0000256" key="4">
    <source>
        <dbReference type="ARBA" id="ARBA00022785"/>
    </source>
</evidence>
<dbReference type="InterPro" id="IPR042119">
    <property type="entry name" value="QueA_dom2"/>
</dbReference>
<dbReference type="GO" id="GO:0008616">
    <property type="term" value="P:tRNA queuosine(34) biosynthetic process"/>
    <property type="evidence" value="ECO:0007669"/>
    <property type="project" value="UniProtKB-KW"/>
</dbReference>
<dbReference type="Pfam" id="PF02547">
    <property type="entry name" value="Queuosine_synth"/>
    <property type="match status" value="1"/>
</dbReference>
<evidence type="ECO:0000256" key="1">
    <source>
        <dbReference type="ARBA" id="ARBA00022490"/>
    </source>
</evidence>
<evidence type="ECO:0000313" key="5">
    <source>
        <dbReference type="EMBL" id="RKN85173.1"/>
    </source>
</evidence>
<sequence>MEAASYTFELPVDRNAGAPPERRGVRRDRVRLLVQSRAGGELRHSSFHRLADHLRPGDCLVLNESRTIPASLKARRFAGDTYIDTVEVRLAKQISDGVWEALLLETEAANSSLLSLPSPAKLYAGETLRFASTLTATVERRAGSAFATLHFNMAGPDLFGAFYELGEPIRYEYTERPWQLDYYQTVYGTVPGSVEMPSAGRAFSWELLFGLRLRGVRIAYVQLHTGLSYLYGFRLDPAQNAESYAVSLEAAEAINRSKSDGGRIIAVGTTVVRCLEAAAGPDGVQAGAGQTSLYINESYPLRVTDGLISGFHEPEASHLHMLSAFIGLEELGRAYDEAIRAGYLWHEFGDVHLML</sequence>